<dbReference type="Pfam" id="PF06054">
    <property type="entry name" value="CoiA_nuc"/>
    <property type="match status" value="1"/>
</dbReference>
<gene>
    <name evidence="3" type="ORF">ABENE_18125</name>
</gene>
<dbReference type="InterPro" id="IPR057253">
    <property type="entry name" value="CoiA-like_N"/>
</dbReference>
<proteinExistence type="predicted"/>
<dbReference type="eggNOG" id="COG4469">
    <property type="taxonomic scope" value="Bacteria"/>
</dbReference>
<dbReference type="Pfam" id="PF25164">
    <property type="entry name" value="CoiA_N"/>
    <property type="match status" value="1"/>
</dbReference>
<name>V4PHF1_9CAUL</name>
<feature type="domain" description="Competence protein CoiA-like N-terminal" evidence="2">
    <location>
        <begin position="35"/>
        <end position="71"/>
    </location>
</feature>
<evidence type="ECO:0000259" key="1">
    <source>
        <dbReference type="Pfam" id="PF06054"/>
    </source>
</evidence>
<reference evidence="3 4" key="1">
    <citation type="journal article" date="2014" name="Nature">
        <title>Sequential evolution of bacterial morphology by co-option of a developmental regulator.</title>
        <authorList>
            <person name="Jiang C."/>
            <person name="Brown P.J."/>
            <person name="Ducret A."/>
            <person name="Brun Y.V."/>
        </authorList>
    </citation>
    <scope>NUCLEOTIDE SEQUENCE [LARGE SCALE GENOMIC DNA]</scope>
    <source>
        <strain evidence="3 4">DSM 16100</strain>
    </source>
</reference>
<evidence type="ECO:0000313" key="4">
    <source>
        <dbReference type="Proteomes" id="UP000017837"/>
    </source>
</evidence>
<evidence type="ECO:0000313" key="3">
    <source>
        <dbReference type="EMBL" id="ESQ86624.1"/>
    </source>
</evidence>
<organism evidence="3 4">
    <name type="scientific">Asticcacaulis benevestitus DSM 16100 = ATCC BAA-896</name>
    <dbReference type="NCBI Taxonomy" id="1121022"/>
    <lineage>
        <taxon>Bacteria</taxon>
        <taxon>Pseudomonadati</taxon>
        <taxon>Pseudomonadota</taxon>
        <taxon>Alphaproteobacteria</taxon>
        <taxon>Caulobacterales</taxon>
        <taxon>Caulobacteraceae</taxon>
        <taxon>Asticcacaulis</taxon>
    </lineage>
</organism>
<protein>
    <recommendedName>
        <fullName evidence="5">Competence protein CoiA</fullName>
    </recommendedName>
</protein>
<dbReference type="RefSeq" id="WP_018083997.1">
    <property type="nucleotide sequence ID" value="NZ_AQWM01000055.1"/>
</dbReference>
<evidence type="ECO:0008006" key="5">
    <source>
        <dbReference type="Google" id="ProtNLM"/>
    </source>
</evidence>
<sequence length="285" mass="32070">MPETMKFRRHESAVKLLSDMLVAHCNGMKVEASTSERGAIYTCPKCARELTLKKGAIVVAHFAHKPPTNCTWAAGETQAHLAAKMVIRDAFRARGYQADFEVEVLSVGGDRRADVLIRHPNGKSVAVEVQHQPILYDAIERRTLAYMAADLPMLWVGILTKEMREKSVSYDDGMKIEKYTIRPWEKWANALAFGELWYIDPFEGTVWKGDFKNHIIDVPSSSWYSTGGEEHSAGGYSRTSKRWKTLYLQGPYQIGSINIAIKYRGAWASKAFNLPKGQIAIFQAP</sequence>
<dbReference type="EMBL" id="AWGB01000052">
    <property type="protein sequence ID" value="ESQ86624.1"/>
    <property type="molecule type" value="Genomic_DNA"/>
</dbReference>
<dbReference type="OrthoDB" id="9134102at2"/>
<dbReference type="PATRIC" id="fig|1121022.4.peg.3705"/>
<dbReference type="AlphaFoldDB" id="V4PHF1"/>
<feature type="domain" description="Competence protein CoiA nuclease-like" evidence="1">
    <location>
        <begin position="76"/>
        <end position="158"/>
    </location>
</feature>
<comment type="caution">
    <text evidence="3">The sequence shown here is derived from an EMBL/GenBank/DDBJ whole genome shotgun (WGS) entry which is preliminary data.</text>
</comment>
<dbReference type="InterPro" id="IPR010330">
    <property type="entry name" value="CoiA_nuc"/>
</dbReference>
<dbReference type="Proteomes" id="UP000017837">
    <property type="component" value="Unassembled WGS sequence"/>
</dbReference>
<evidence type="ECO:0000259" key="2">
    <source>
        <dbReference type="Pfam" id="PF25164"/>
    </source>
</evidence>
<keyword evidence="4" id="KW-1185">Reference proteome</keyword>
<accession>V4PHF1</accession>